<feature type="region of interest" description="Disordered" evidence="1">
    <location>
        <begin position="155"/>
        <end position="200"/>
    </location>
</feature>
<feature type="compositionally biased region" description="Polar residues" evidence="1">
    <location>
        <begin position="190"/>
        <end position="200"/>
    </location>
</feature>
<comment type="caution">
    <text evidence="2">The sequence shown here is derived from an EMBL/GenBank/DDBJ whole genome shotgun (WGS) entry which is preliminary data.</text>
</comment>
<dbReference type="STRING" id="1434232.MAIT1_04016"/>
<feature type="compositionally biased region" description="Low complexity" evidence="1">
    <location>
        <begin position="159"/>
        <end position="187"/>
    </location>
</feature>
<dbReference type="InterPro" id="IPR007731">
    <property type="entry name" value="DUF669"/>
</dbReference>
<protein>
    <recommendedName>
        <fullName evidence="4">DUF669 domain-containing protein</fullName>
    </recommendedName>
</protein>
<dbReference type="EMBL" id="LVJN01000019">
    <property type="protein sequence ID" value="OSM04166.1"/>
    <property type="molecule type" value="Genomic_DNA"/>
</dbReference>
<evidence type="ECO:0008006" key="4">
    <source>
        <dbReference type="Google" id="ProtNLM"/>
    </source>
</evidence>
<sequence>MTMGDFAYDEMRYNSYDNYDADEDFGVDMASVEDSFTPIPEGDYVLRAIDQKLKGTKDGNGQLVSVTFEVVDGPHAKRQVYENFNVRNSNTQTVQIALRAIKGWIKATGGSGDERLTMGLIRSLEGREFLGHVYVEPAKGQWDAKNRIRFGKCKPVQNSAAPAQQPMAPQSAPQQPAQAPQPQQSAPNLAGQQQKRPWER</sequence>
<reference evidence="2 3" key="1">
    <citation type="journal article" date="2016" name="BMC Genomics">
        <title>Combined genomic and structural analyses of a cultured magnetotactic bacterium reveals its niche adaptation to a dynamic environment.</title>
        <authorList>
            <person name="Araujo A.C."/>
            <person name="Morillo V."/>
            <person name="Cypriano J."/>
            <person name="Teixeira L.C."/>
            <person name="Leao P."/>
            <person name="Lyra S."/>
            <person name="Almeida L.G."/>
            <person name="Bazylinski D.A."/>
            <person name="Vasconcellos A.T."/>
            <person name="Abreu F."/>
            <person name="Lins U."/>
        </authorList>
    </citation>
    <scope>NUCLEOTIDE SEQUENCE [LARGE SCALE GENOMIC DNA]</scope>
    <source>
        <strain evidence="2 3">IT-1</strain>
    </source>
</reference>
<organism evidence="2 3">
    <name type="scientific">Magnetofaba australis IT-1</name>
    <dbReference type="NCBI Taxonomy" id="1434232"/>
    <lineage>
        <taxon>Bacteria</taxon>
        <taxon>Pseudomonadati</taxon>
        <taxon>Pseudomonadota</taxon>
        <taxon>Magnetococcia</taxon>
        <taxon>Magnetococcales</taxon>
        <taxon>Magnetococcaceae</taxon>
        <taxon>Magnetofaba</taxon>
    </lineage>
</organism>
<proteinExistence type="predicted"/>
<gene>
    <name evidence="2" type="ORF">MAIT1_04016</name>
</gene>
<evidence type="ECO:0000313" key="2">
    <source>
        <dbReference type="EMBL" id="OSM04166.1"/>
    </source>
</evidence>
<accession>A0A1Y2K4H4</accession>
<evidence type="ECO:0000313" key="3">
    <source>
        <dbReference type="Proteomes" id="UP000194003"/>
    </source>
</evidence>
<evidence type="ECO:0000256" key="1">
    <source>
        <dbReference type="SAM" id="MobiDB-lite"/>
    </source>
</evidence>
<keyword evidence="3" id="KW-1185">Reference proteome</keyword>
<dbReference type="Pfam" id="PF05037">
    <property type="entry name" value="DUF669"/>
    <property type="match status" value="1"/>
</dbReference>
<dbReference type="Proteomes" id="UP000194003">
    <property type="component" value="Unassembled WGS sequence"/>
</dbReference>
<dbReference type="AlphaFoldDB" id="A0A1Y2K4H4"/>
<name>A0A1Y2K4H4_9PROT</name>